<dbReference type="EMBL" id="BART01042435">
    <property type="protein sequence ID" value="GAH23125.1"/>
    <property type="molecule type" value="Genomic_DNA"/>
</dbReference>
<dbReference type="AlphaFoldDB" id="X1ES37"/>
<proteinExistence type="predicted"/>
<comment type="caution">
    <text evidence="1">The sequence shown here is derived from an EMBL/GenBank/DDBJ whole genome shotgun (WGS) entry which is preliminary data.</text>
</comment>
<reference evidence="1" key="1">
    <citation type="journal article" date="2014" name="Front. Microbiol.">
        <title>High frequency of phylogenetically diverse reductive dehalogenase-homologous genes in deep subseafloor sedimentary metagenomes.</title>
        <authorList>
            <person name="Kawai M."/>
            <person name="Futagami T."/>
            <person name="Toyoda A."/>
            <person name="Takaki Y."/>
            <person name="Nishi S."/>
            <person name="Hori S."/>
            <person name="Arai W."/>
            <person name="Tsubouchi T."/>
            <person name="Morono Y."/>
            <person name="Uchiyama I."/>
            <person name="Ito T."/>
            <person name="Fujiyama A."/>
            <person name="Inagaki F."/>
            <person name="Takami H."/>
        </authorList>
    </citation>
    <scope>NUCLEOTIDE SEQUENCE</scope>
    <source>
        <strain evidence="1">Expedition CK06-06</strain>
    </source>
</reference>
<sequence>PYRNSHHWQHWVLILDSGKMKPIEMPEEFIK</sequence>
<accession>X1ES37</accession>
<organism evidence="1">
    <name type="scientific">marine sediment metagenome</name>
    <dbReference type="NCBI Taxonomy" id="412755"/>
    <lineage>
        <taxon>unclassified sequences</taxon>
        <taxon>metagenomes</taxon>
        <taxon>ecological metagenomes</taxon>
    </lineage>
</organism>
<feature type="non-terminal residue" evidence="1">
    <location>
        <position position="31"/>
    </location>
</feature>
<feature type="non-terminal residue" evidence="1">
    <location>
        <position position="1"/>
    </location>
</feature>
<name>X1ES37_9ZZZZ</name>
<protein>
    <submittedName>
        <fullName evidence="1">Uncharacterized protein</fullName>
    </submittedName>
</protein>
<gene>
    <name evidence="1" type="ORF">S01H4_67444</name>
</gene>
<evidence type="ECO:0000313" key="1">
    <source>
        <dbReference type="EMBL" id="GAH23125.1"/>
    </source>
</evidence>